<evidence type="ECO:0000256" key="4">
    <source>
        <dbReference type="ARBA" id="ARBA00022840"/>
    </source>
</evidence>
<dbReference type="InterPro" id="IPR045540">
    <property type="entry name" value="YegS/DAGK_C"/>
</dbReference>
<feature type="domain" description="DAGKc" evidence="5">
    <location>
        <begin position="3"/>
        <end position="140"/>
    </location>
</feature>
<dbReference type="Gene3D" id="2.60.200.40">
    <property type="match status" value="1"/>
</dbReference>
<keyword evidence="3 6" id="KW-0418">Kinase</keyword>
<evidence type="ECO:0000256" key="1">
    <source>
        <dbReference type="ARBA" id="ARBA00022679"/>
    </source>
</evidence>
<dbReference type="InterPro" id="IPR001206">
    <property type="entry name" value="Diacylglycerol_kinase_cat_dom"/>
</dbReference>
<dbReference type="Gene3D" id="3.40.50.10330">
    <property type="entry name" value="Probable inorganic polyphosphate/atp-NAD kinase, domain 1"/>
    <property type="match status" value="1"/>
</dbReference>
<dbReference type="GO" id="GO:0016301">
    <property type="term" value="F:kinase activity"/>
    <property type="evidence" value="ECO:0007669"/>
    <property type="project" value="UniProtKB-KW"/>
</dbReference>
<dbReference type="GO" id="GO:0005524">
    <property type="term" value="F:ATP binding"/>
    <property type="evidence" value="ECO:0007669"/>
    <property type="project" value="UniProtKB-KW"/>
</dbReference>
<name>A0A3A4N7F5_ABYX5</name>
<gene>
    <name evidence="6" type="ORF">C4520_21155</name>
</gene>
<evidence type="ECO:0000256" key="2">
    <source>
        <dbReference type="ARBA" id="ARBA00022741"/>
    </source>
</evidence>
<dbReference type="InterPro" id="IPR016064">
    <property type="entry name" value="NAD/diacylglycerol_kinase_sf"/>
</dbReference>
<keyword evidence="2" id="KW-0547">Nucleotide-binding</keyword>
<comment type="caution">
    <text evidence="6">The sequence shown here is derived from an EMBL/GenBank/DDBJ whole genome shotgun (WGS) entry which is preliminary data.</text>
</comment>
<dbReference type="PROSITE" id="PS50146">
    <property type="entry name" value="DAGK"/>
    <property type="match status" value="1"/>
</dbReference>
<dbReference type="InterPro" id="IPR050187">
    <property type="entry name" value="Lipid_Phosphate_FormReg"/>
</dbReference>
<dbReference type="PANTHER" id="PTHR12358">
    <property type="entry name" value="SPHINGOSINE KINASE"/>
    <property type="match status" value="1"/>
</dbReference>
<dbReference type="NCBIfam" id="TIGR00147">
    <property type="entry name" value="YegS/Rv2252/BmrU family lipid kinase"/>
    <property type="match status" value="1"/>
</dbReference>
<evidence type="ECO:0000256" key="3">
    <source>
        <dbReference type="ARBA" id="ARBA00022777"/>
    </source>
</evidence>
<dbReference type="AlphaFoldDB" id="A0A3A4N7F5"/>
<evidence type="ECO:0000259" key="5">
    <source>
        <dbReference type="PROSITE" id="PS50146"/>
    </source>
</evidence>
<keyword evidence="4" id="KW-0067">ATP-binding</keyword>
<dbReference type="InterPro" id="IPR017438">
    <property type="entry name" value="ATP-NAD_kinase_N"/>
</dbReference>
<organism evidence="6 7">
    <name type="scientific">Abyssobacteria bacterium (strain SURF_5)</name>
    <dbReference type="NCBI Taxonomy" id="2093360"/>
    <lineage>
        <taxon>Bacteria</taxon>
        <taxon>Pseudomonadati</taxon>
        <taxon>Candidatus Hydrogenedentota</taxon>
        <taxon>Candidatus Abyssobacteria</taxon>
    </lineage>
</organism>
<dbReference type="Pfam" id="PF00781">
    <property type="entry name" value="DAGK_cat"/>
    <property type="match status" value="1"/>
</dbReference>
<evidence type="ECO:0000313" key="6">
    <source>
        <dbReference type="EMBL" id="RJP14515.1"/>
    </source>
</evidence>
<dbReference type="Pfam" id="PF19279">
    <property type="entry name" value="YegS_C"/>
    <property type="match status" value="1"/>
</dbReference>
<dbReference type="Proteomes" id="UP000265882">
    <property type="component" value="Unassembled WGS sequence"/>
</dbReference>
<keyword evidence="1" id="KW-0808">Transferase</keyword>
<proteinExistence type="predicted"/>
<protein>
    <submittedName>
        <fullName evidence="6">Diacylglycerol kinase family lipid kinase</fullName>
    </submittedName>
</protein>
<accession>A0A3A4N7F5</accession>
<dbReference type="PANTHER" id="PTHR12358:SF54">
    <property type="entry name" value="SPHINGOSINE KINASE RELATED PROTEIN"/>
    <property type="match status" value="1"/>
</dbReference>
<dbReference type="InterPro" id="IPR005218">
    <property type="entry name" value="Diacylglycerol/lipid_kinase"/>
</dbReference>
<dbReference type="SMART" id="SM00046">
    <property type="entry name" value="DAGKc"/>
    <property type="match status" value="1"/>
</dbReference>
<dbReference type="SUPFAM" id="SSF111331">
    <property type="entry name" value="NAD kinase/diacylglycerol kinase-like"/>
    <property type="match status" value="1"/>
</dbReference>
<reference evidence="6 7" key="1">
    <citation type="journal article" date="2017" name="ISME J.">
        <title>Energy and carbon metabolisms in a deep terrestrial subsurface fluid microbial community.</title>
        <authorList>
            <person name="Momper L."/>
            <person name="Jungbluth S.P."/>
            <person name="Lee M.D."/>
            <person name="Amend J.P."/>
        </authorList>
    </citation>
    <scope>NUCLEOTIDE SEQUENCE [LARGE SCALE GENOMIC DNA]</scope>
    <source>
        <strain evidence="6">SURF_5</strain>
    </source>
</reference>
<evidence type="ECO:0000313" key="7">
    <source>
        <dbReference type="Proteomes" id="UP000265882"/>
    </source>
</evidence>
<sequence length="320" mass="35162">MRSDNFRTKFIINPYSANGSTREAWSRIQEILRRDLEKIDFSFTVAADHATTLSRQALHKGYEMIVAVGGDGTVNEVINGFFESGSLINPNAVLGMVPRGTGCDFVKTLGISRDTAAVSKILCGRTVKKCDVGHFTCSDGRGGNLERYFINIADFGIGGETVERVNRTTKVFGGFVSFLYGAVSTLLTYKSKRVKVQVDETFAEEMLINNVVIANGQYFGGGMWVAPKARVDDGLFDILIIKHTSRIQSLTSIPKLYKGTHVNHPSVTYMRGKTVTAESSDVVLLDVEGEQVGRLPARFDIVPAAINVKIGEDHERLRIS</sequence>
<dbReference type="EMBL" id="QZKU01000143">
    <property type="protein sequence ID" value="RJP14515.1"/>
    <property type="molecule type" value="Genomic_DNA"/>
</dbReference>
<dbReference type="GO" id="GO:0008654">
    <property type="term" value="P:phospholipid biosynthetic process"/>
    <property type="evidence" value="ECO:0007669"/>
    <property type="project" value="InterPro"/>
</dbReference>